<dbReference type="PROSITE" id="PS50160">
    <property type="entry name" value="DNA_LIGASE_A3"/>
    <property type="match status" value="1"/>
</dbReference>
<evidence type="ECO:0000256" key="6">
    <source>
        <dbReference type="ARBA" id="ARBA00022946"/>
    </source>
</evidence>
<comment type="similarity">
    <text evidence="2">Belongs to the zinc-containing alcohol dehydrogenase family. Quinone oxidoreductase subfamily.</text>
</comment>
<evidence type="ECO:0000256" key="5">
    <source>
        <dbReference type="ARBA" id="ARBA00022857"/>
    </source>
</evidence>
<dbReference type="InterPro" id="IPR020843">
    <property type="entry name" value="ER"/>
</dbReference>
<evidence type="ECO:0000313" key="16">
    <source>
        <dbReference type="Proteomes" id="UP000290288"/>
    </source>
</evidence>
<evidence type="ECO:0000259" key="14">
    <source>
        <dbReference type="PROSITE" id="PS50160"/>
    </source>
</evidence>
<keyword evidence="3" id="KW-0444">Lipid biosynthesis</keyword>
<evidence type="ECO:0000256" key="2">
    <source>
        <dbReference type="ARBA" id="ARBA00010371"/>
    </source>
</evidence>
<dbReference type="GO" id="GO:0006310">
    <property type="term" value="P:DNA recombination"/>
    <property type="evidence" value="ECO:0007669"/>
    <property type="project" value="InterPro"/>
</dbReference>
<dbReference type="Proteomes" id="UP000290288">
    <property type="component" value="Unassembled WGS sequence"/>
</dbReference>
<dbReference type="GO" id="GO:0005524">
    <property type="term" value="F:ATP binding"/>
    <property type="evidence" value="ECO:0007669"/>
    <property type="project" value="InterPro"/>
</dbReference>
<dbReference type="InterPro" id="IPR012310">
    <property type="entry name" value="DNA_ligase_ATP-dep_cent"/>
</dbReference>
<evidence type="ECO:0000256" key="9">
    <source>
        <dbReference type="ARBA" id="ARBA00023128"/>
    </source>
</evidence>
<keyword evidence="7" id="KW-0560">Oxidoreductase</keyword>
<dbReference type="GO" id="GO:0006633">
    <property type="term" value="P:fatty acid biosynthetic process"/>
    <property type="evidence" value="ECO:0007669"/>
    <property type="project" value="UniProtKB-KW"/>
</dbReference>
<comment type="subcellular location">
    <subcellularLocation>
        <location evidence="1">Mitochondrion</location>
    </subcellularLocation>
</comment>
<evidence type="ECO:0000256" key="11">
    <source>
        <dbReference type="ARBA" id="ARBA00038963"/>
    </source>
</evidence>
<keyword evidence="10" id="KW-0275">Fatty acid biosynthesis</keyword>
<evidence type="ECO:0000256" key="10">
    <source>
        <dbReference type="ARBA" id="ARBA00023160"/>
    </source>
</evidence>
<dbReference type="SUPFAM" id="SSF50129">
    <property type="entry name" value="GroES-like"/>
    <property type="match status" value="1"/>
</dbReference>
<feature type="domain" description="ATP-dependent DNA ligase family profile" evidence="14">
    <location>
        <begin position="208"/>
        <end position="342"/>
    </location>
</feature>
<accession>A0A4Q2D5J4</accession>
<dbReference type="CDD" id="cd08290">
    <property type="entry name" value="ETR"/>
    <property type="match status" value="1"/>
</dbReference>
<dbReference type="GO" id="GO:0005739">
    <property type="term" value="C:mitochondrion"/>
    <property type="evidence" value="ECO:0007669"/>
    <property type="project" value="UniProtKB-SubCell"/>
</dbReference>
<keyword evidence="4" id="KW-0276">Fatty acid metabolism</keyword>
<keyword evidence="16" id="KW-1185">Reference proteome</keyword>
<protein>
    <recommendedName>
        <fullName evidence="11">enoyl-[acyl-carrier-protein] reductase</fullName>
        <ecNumber evidence="11">1.3.1.104</ecNumber>
    </recommendedName>
</protein>
<evidence type="ECO:0000256" key="8">
    <source>
        <dbReference type="ARBA" id="ARBA00023098"/>
    </source>
</evidence>
<proteinExistence type="inferred from homology"/>
<dbReference type="SUPFAM" id="SSF56091">
    <property type="entry name" value="DNA ligase/mRNA capping enzyme, catalytic domain"/>
    <property type="match status" value="1"/>
</dbReference>
<evidence type="ECO:0000256" key="1">
    <source>
        <dbReference type="ARBA" id="ARBA00004173"/>
    </source>
</evidence>
<dbReference type="InterPro" id="IPR016059">
    <property type="entry name" value="DNA_ligase_ATP-dep_CS"/>
</dbReference>
<comment type="caution">
    <text evidence="15">The sequence shown here is derived from an EMBL/GenBank/DDBJ whole genome shotgun (WGS) entry which is preliminary data.</text>
</comment>
<evidence type="ECO:0000256" key="4">
    <source>
        <dbReference type="ARBA" id="ARBA00022832"/>
    </source>
</evidence>
<dbReference type="PROSITE" id="PS00697">
    <property type="entry name" value="DNA_LIGASE_A1"/>
    <property type="match status" value="1"/>
</dbReference>
<organism evidence="15 16">
    <name type="scientific">Candolleomyces aberdarensis</name>
    <dbReference type="NCBI Taxonomy" id="2316362"/>
    <lineage>
        <taxon>Eukaryota</taxon>
        <taxon>Fungi</taxon>
        <taxon>Dikarya</taxon>
        <taxon>Basidiomycota</taxon>
        <taxon>Agaricomycotina</taxon>
        <taxon>Agaricomycetes</taxon>
        <taxon>Agaricomycetidae</taxon>
        <taxon>Agaricales</taxon>
        <taxon>Agaricineae</taxon>
        <taxon>Psathyrellaceae</taxon>
        <taxon>Candolleomyces</taxon>
    </lineage>
</organism>
<dbReference type="GO" id="GO:0141148">
    <property type="term" value="F:enoyl-[acyl-carrier-protein] reductase (NADPH) activity"/>
    <property type="evidence" value="ECO:0007669"/>
    <property type="project" value="UniProtKB-EC"/>
</dbReference>
<sequence length="944" mass="104967">MLTKMDATRAWDPTGAMLQASRIFSDMDRAAVIFEMPADQRPELKPTVGVMVDIPKSKKGQSCKHSLNFLRSARRVWAETKYDGERAQIHVSVSTGGGKPNITIFSKSKRDSTLDRHDVHNVIREVLGFSGNSGTGRIKHSVILDAELVAFDGERVDEFWRIRRLVETTAYGVRGQRTARYKEHADNEEGVSQASMMSDDSDTRSLGLVFFDILSLESRSLIFTPYNDRRNILETIVRPKAGRAILAKRFPIDMTVEEPELELCKIFADHIADCEEGLILKAEKSYYNDYKLPWVKFKKDYIPGYGDTIDMVLVGAGWEKQRARELRVGPNIFTTFYFGAFKGDPKIAGKDQNPHIEVIFTASYGLNRKQLEDLNLLIRSSDSVQYPITKGQSLQNYTFNLYAGLQPPSVMLQEPLLVELFGAGFSKSPQCLYYELRWPRMAKVFRARERSWKEGLDLRTLHDIACAAVGRDRSDKEIDDSVKAMFGIPVSPGAKSASKRRAVVEEWEEKLRALDGKSKKSAKRAVSGSLASPPKRRSPDLVFNLDMFSVLSTRLLSPARLSSVYTPLRSFSSSRICLGRAIVYSDNGDPKTVLEALTLPKLAVPPPPSSVNIKFLLSPINPADINVIEGVYPSKPTKTDALTAQGKGSEGQPVFVGGNEGLAQVVAIGEGVKPEYLKEGDWVVVTKQQSGTWMAERNIPVVDVARVPNADKLTEAQAATLTVNPPTAYNMLHDFVQLQEGDWVIQNGANSAVGQAVIQIAAAKGLKTINLVRNRPNLDELKSSLEKLGATHVLTYDDLADKSVRDKIKGWTGGKDIRLGLNCVGGKETTLMARYLGKDAHLVSYGAMSKQPLSLPTSLFIFKNLTSHGFWQSQWYKTRSSEERDALMKTLVEYIIEKKLDTPEIEVVEIGKNESDDAATEKIRGVMTALSEGRYGKKVLLKLD</sequence>
<dbReference type="FunFam" id="3.40.50.720:FF:000112">
    <property type="entry name" value="Enoyl-[acyl-carrier-protein] reductase 1, mitochondrial"/>
    <property type="match status" value="1"/>
</dbReference>
<name>A0A4Q2D5J4_9AGAR</name>
<dbReference type="Gene3D" id="3.40.50.720">
    <property type="entry name" value="NAD(P)-binding Rossmann-like Domain"/>
    <property type="match status" value="1"/>
</dbReference>
<keyword evidence="9" id="KW-0496">Mitochondrion</keyword>
<gene>
    <name evidence="15" type="ORF">EST38_g11174</name>
</gene>
<dbReference type="InterPro" id="IPR051034">
    <property type="entry name" value="Mito_Enoyl-ACP_Reductase"/>
</dbReference>
<dbReference type="EMBL" id="SDEE01000664">
    <property type="protein sequence ID" value="RXW14680.1"/>
    <property type="molecule type" value="Genomic_DNA"/>
</dbReference>
<dbReference type="PANTHER" id="PTHR43981:SF2">
    <property type="entry name" value="ENOYL-[ACYL-CARRIER-PROTEIN] REDUCTASE, MITOCHONDRIAL"/>
    <property type="match status" value="1"/>
</dbReference>
<dbReference type="PROSITE" id="PS00333">
    <property type="entry name" value="DNA_LIGASE_A2"/>
    <property type="match status" value="1"/>
</dbReference>
<keyword evidence="6" id="KW-0809">Transit peptide</keyword>
<dbReference type="Gene3D" id="3.90.180.10">
    <property type="entry name" value="Medium-chain alcohol dehydrogenases, catalytic domain"/>
    <property type="match status" value="1"/>
</dbReference>
<dbReference type="InterPro" id="IPR012340">
    <property type="entry name" value="NA-bd_OB-fold"/>
</dbReference>
<dbReference type="GO" id="GO:0006281">
    <property type="term" value="P:DNA repair"/>
    <property type="evidence" value="ECO:0007669"/>
    <property type="project" value="InterPro"/>
</dbReference>
<reference evidence="15 16" key="1">
    <citation type="submission" date="2019-01" db="EMBL/GenBank/DDBJ databases">
        <title>Draft genome sequence of Psathyrella aberdarensis IHI B618.</title>
        <authorList>
            <person name="Buettner E."/>
            <person name="Kellner H."/>
        </authorList>
    </citation>
    <scope>NUCLEOTIDE SEQUENCE [LARGE SCALE GENOMIC DNA]</scope>
    <source>
        <strain evidence="15 16">IHI B618</strain>
    </source>
</reference>
<evidence type="ECO:0000256" key="12">
    <source>
        <dbReference type="ARBA" id="ARBA00048843"/>
    </source>
</evidence>
<evidence type="ECO:0000256" key="3">
    <source>
        <dbReference type="ARBA" id="ARBA00022516"/>
    </source>
</evidence>
<dbReference type="Pfam" id="PF01068">
    <property type="entry name" value="DNA_ligase_A_M"/>
    <property type="match status" value="1"/>
</dbReference>
<dbReference type="Gene3D" id="3.30.470.30">
    <property type="entry name" value="DNA ligase/mRNA capping enzyme"/>
    <property type="match status" value="1"/>
</dbReference>
<evidence type="ECO:0000256" key="7">
    <source>
        <dbReference type="ARBA" id="ARBA00023002"/>
    </source>
</evidence>
<dbReference type="EC" id="1.3.1.104" evidence="11"/>
<dbReference type="InterPro" id="IPR011032">
    <property type="entry name" value="GroES-like_sf"/>
</dbReference>
<dbReference type="SMART" id="SM00829">
    <property type="entry name" value="PKS_ER"/>
    <property type="match status" value="1"/>
</dbReference>
<dbReference type="InterPro" id="IPR036291">
    <property type="entry name" value="NAD(P)-bd_dom_sf"/>
</dbReference>
<dbReference type="OrthoDB" id="7482721at2759"/>
<dbReference type="InterPro" id="IPR013149">
    <property type="entry name" value="ADH-like_C"/>
</dbReference>
<evidence type="ECO:0000256" key="13">
    <source>
        <dbReference type="SAM" id="MobiDB-lite"/>
    </source>
</evidence>
<dbReference type="Gene3D" id="2.40.50.140">
    <property type="entry name" value="Nucleic acid-binding proteins"/>
    <property type="match status" value="1"/>
</dbReference>
<dbReference type="Pfam" id="PF00107">
    <property type="entry name" value="ADH_zinc_N"/>
    <property type="match status" value="1"/>
</dbReference>
<keyword evidence="8" id="KW-0443">Lipid metabolism</keyword>
<dbReference type="AlphaFoldDB" id="A0A4Q2D5J4"/>
<keyword evidence="5" id="KW-0521">NADP</keyword>
<dbReference type="SUPFAM" id="SSF51735">
    <property type="entry name" value="NAD(P)-binding Rossmann-fold domains"/>
    <property type="match status" value="1"/>
</dbReference>
<dbReference type="STRING" id="2316362.A0A4Q2D5J4"/>
<feature type="region of interest" description="Disordered" evidence="13">
    <location>
        <begin position="515"/>
        <end position="535"/>
    </location>
</feature>
<comment type="catalytic activity">
    <reaction evidence="12">
        <text>a 2,3-saturated acyl-[ACP] + NADP(+) = a (2E)-enoyl-[ACP] + NADPH + H(+)</text>
        <dbReference type="Rhea" id="RHEA:22564"/>
        <dbReference type="Rhea" id="RHEA-COMP:9925"/>
        <dbReference type="Rhea" id="RHEA-COMP:9926"/>
        <dbReference type="ChEBI" id="CHEBI:15378"/>
        <dbReference type="ChEBI" id="CHEBI:57783"/>
        <dbReference type="ChEBI" id="CHEBI:58349"/>
        <dbReference type="ChEBI" id="CHEBI:78784"/>
        <dbReference type="ChEBI" id="CHEBI:78785"/>
        <dbReference type="EC" id="1.3.1.104"/>
    </reaction>
</comment>
<dbReference type="GO" id="GO:0003910">
    <property type="term" value="F:DNA ligase (ATP) activity"/>
    <property type="evidence" value="ECO:0007669"/>
    <property type="project" value="InterPro"/>
</dbReference>
<evidence type="ECO:0000313" key="15">
    <source>
        <dbReference type="EMBL" id="RXW14680.1"/>
    </source>
</evidence>
<dbReference type="PANTHER" id="PTHR43981">
    <property type="entry name" value="ENOYL-[ACYL-CARRIER-PROTEIN] REDUCTASE, MITOCHONDRIAL"/>
    <property type="match status" value="1"/>
</dbReference>